<evidence type="ECO:0000313" key="3">
    <source>
        <dbReference type="EMBL" id="QNH53457.1"/>
    </source>
</evidence>
<name>A0A7G7VH64_9FIRM</name>
<dbReference type="PROSITE" id="PS00101">
    <property type="entry name" value="HEXAPEP_TRANSFERASES"/>
    <property type="match status" value="1"/>
</dbReference>
<dbReference type="RefSeq" id="WP_185979668.1">
    <property type="nucleotide sequence ID" value="NZ_CP060204.1"/>
</dbReference>
<evidence type="ECO:0000256" key="1">
    <source>
        <dbReference type="ARBA" id="ARBA00022679"/>
    </source>
</evidence>
<dbReference type="GO" id="GO:0016740">
    <property type="term" value="F:transferase activity"/>
    <property type="evidence" value="ECO:0007669"/>
    <property type="project" value="UniProtKB-KW"/>
</dbReference>
<gene>
    <name evidence="3" type="ORF">H1B31_05925</name>
</gene>
<evidence type="ECO:0000313" key="4">
    <source>
        <dbReference type="Proteomes" id="UP000515480"/>
    </source>
</evidence>
<keyword evidence="1 3" id="KW-0808">Transferase</keyword>
<keyword evidence="4" id="KW-1185">Reference proteome</keyword>
<dbReference type="Proteomes" id="UP000515480">
    <property type="component" value="Chromosome"/>
</dbReference>
<dbReference type="Pfam" id="PF00132">
    <property type="entry name" value="Hexapep"/>
    <property type="match status" value="1"/>
</dbReference>
<organism evidence="3 4">
    <name type="scientific">Selenomonas timonae</name>
    <dbReference type="NCBI Taxonomy" id="2754044"/>
    <lineage>
        <taxon>Bacteria</taxon>
        <taxon>Bacillati</taxon>
        <taxon>Bacillota</taxon>
        <taxon>Negativicutes</taxon>
        <taxon>Selenomonadales</taxon>
        <taxon>Selenomonadaceae</taxon>
        <taxon>Selenomonas</taxon>
    </lineage>
</organism>
<dbReference type="PANTHER" id="PTHR43300">
    <property type="entry name" value="ACETYLTRANSFERASE"/>
    <property type="match status" value="1"/>
</dbReference>
<dbReference type="InterPro" id="IPR050179">
    <property type="entry name" value="Trans_hexapeptide_repeat"/>
</dbReference>
<sequence length="346" mass="37881">MDIKVRLDGREASVRKIFTENGTTLLTAGYRSYLVDGTIRGVGDAAHVLIGSYSSLGPRMTFLFQESFGSSYASGFAGTETENNPMAAPVRSCGSQVIIGSDVWIGCDVTIHGGVYIGNGAVVGAGAVVTENVPPYTVVVGNPVRVIKKRFDAETIARLQHIKWWYWPAEQIQQHISLLLGDVGTFIARFSASEEQIPSEPFLESLIEFKKRGYILYYFIPDFESEEAIWRNVFRDYLGAYTVTDHTALLLALPDDTPEAFLTELSSMLAEAGEDAPLVMTCCANTVGIASIWSHMDSFITTKEPISSVYADYAADSGVNIVYGLAPRERIFPALRENAASQMQIV</sequence>
<dbReference type="InterPro" id="IPR001451">
    <property type="entry name" value="Hexapep"/>
</dbReference>
<dbReference type="EMBL" id="CP060204">
    <property type="protein sequence ID" value="QNH53457.1"/>
    <property type="molecule type" value="Genomic_DNA"/>
</dbReference>
<protein>
    <submittedName>
        <fullName evidence="3">Antibiotic acetyltransferase</fullName>
    </submittedName>
</protein>
<dbReference type="InterPro" id="IPR018357">
    <property type="entry name" value="Hexapep_transf_CS"/>
</dbReference>
<dbReference type="AlphaFoldDB" id="A0A7G7VH64"/>
<reference evidence="3 4" key="1">
    <citation type="submission" date="2020-07" db="EMBL/GenBank/DDBJ databases">
        <title>Complete genome and description of Selenomonas timonensis sp. nov., a new bacterium isolated from a gingivitis subject.</title>
        <authorList>
            <person name="Antezack A."/>
        </authorList>
    </citation>
    <scope>NUCLEOTIDE SEQUENCE [LARGE SCALE GENOMIC DNA]</scope>
    <source>
        <strain evidence="3 4">Marseille-Q3039</strain>
    </source>
</reference>
<dbReference type="SUPFAM" id="SSF51161">
    <property type="entry name" value="Trimeric LpxA-like enzymes"/>
    <property type="match status" value="1"/>
</dbReference>
<dbReference type="InterPro" id="IPR011004">
    <property type="entry name" value="Trimer_LpxA-like_sf"/>
</dbReference>
<accession>A0A7G7VH64</accession>
<dbReference type="KEGG" id="stim:H1B31_05925"/>
<dbReference type="PANTHER" id="PTHR43300:SF11">
    <property type="entry name" value="ACETYLTRANSFERASE RV3034C-RELATED"/>
    <property type="match status" value="1"/>
</dbReference>
<dbReference type="Gene3D" id="2.160.10.10">
    <property type="entry name" value="Hexapeptide repeat proteins"/>
    <property type="match status" value="1"/>
</dbReference>
<evidence type="ECO:0000256" key="2">
    <source>
        <dbReference type="ARBA" id="ARBA00022737"/>
    </source>
</evidence>
<proteinExistence type="predicted"/>
<keyword evidence="2" id="KW-0677">Repeat</keyword>